<reference evidence="4 5" key="1">
    <citation type="submission" date="2020-08" db="EMBL/GenBank/DDBJ databases">
        <title>Sequencing the genomes of 1000 actinobacteria strains.</title>
        <authorList>
            <person name="Klenk H.-P."/>
        </authorList>
    </citation>
    <scope>NUCLEOTIDE SEQUENCE [LARGE SCALE GENOMIC DNA]</scope>
    <source>
        <strain evidence="4 5">DSM 45913</strain>
    </source>
</reference>
<dbReference type="PANTHER" id="PTHR33392">
    <property type="entry name" value="POLYISOPRENYL-TEICHOIC ACID--PEPTIDOGLYCAN TEICHOIC ACID TRANSFERASE TAGU"/>
    <property type="match status" value="1"/>
</dbReference>
<dbReference type="InterPro" id="IPR050922">
    <property type="entry name" value="LytR/CpsA/Psr_CW_biosynth"/>
</dbReference>
<gene>
    <name evidence="4" type="ORF">FHU36_003142</name>
</gene>
<dbReference type="RefSeq" id="WP_185084371.1">
    <property type="nucleotide sequence ID" value="NZ_JACHJB010000001.1"/>
</dbReference>
<dbReference type="NCBIfam" id="TIGR00350">
    <property type="entry name" value="lytR_cpsA_psr"/>
    <property type="match status" value="1"/>
</dbReference>
<sequence>MDDLKLLRDLGAELEHQPPATLARQRNRLLTERPRRRRIGWLATALAAAATAIAVAVPTVVLSGHETVPSPAGARPPKVTGTMNILLVGTDSLAGTPRFRKGARSDTILLVHLPADRKQITTVSIPRDSMVQIPRCGSEPARRDMINSAFDKGGLTCTVKTIETLTDVRIDHMMEFDFAAFKEVVDALGGVEVMIRKPIDDPKAKLKLPAGKVLLDGEKALGYMRLRNHGDGSDIQRIKRQMTLLLAMLRKGQSLLDEPGRLRDFLATATKSVKTDPAFDLETMTALAMTMDQPAGFVSTTVPWKPDPRDPNRVVWKQPEAGELFKRFR</sequence>
<evidence type="ECO:0000256" key="1">
    <source>
        <dbReference type="ARBA" id="ARBA00006068"/>
    </source>
</evidence>
<dbReference type="PANTHER" id="PTHR33392:SF6">
    <property type="entry name" value="POLYISOPRENYL-TEICHOIC ACID--PEPTIDOGLYCAN TEICHOIC ACID TRANSFERASE TAGU"/>
    <property type="match status" value="1"/>
</dbReference>
<proteinExistence type="inferred from homology"/>
<dbReference type="Pfam" id="PF03816">
    <property type="entry name" value="LytR_cpsA_psr"/>
    <property type="match status" value="1"/>
</dbReference>
<dbReference type="Proteomes" id="UP000583800">
    <property type="component" value="Unassembled WGS sequence"/>
</dbReference>
<keyword evidence="5" id="KW-1185">Reference proteome</keyword>
<evidence type="ECO:0000259" key="3">
    <source>
        <dbReference type="Pfam" id="PF03816"/>
    </source>
</evidence>
<comment type="caution">
    <text evidence="4">The sequence shown here is derived from an EMBL/GenBank/DDBJ whole genome shotgun (WGS) entry which is preliminary data.</text>
</comment>
<feature type="transmembrane region" description="Helical" evidence="2">
    <location>
        <begin position="39"/>
        <end position="61"/>
    </location>
</feature>
<feature type="domain" description="Cell envelope-related transcriptional attenuator" evidence="3">
    <location>
        <begin position="104"/>
        <end position="253"/>
    </location>
</feature>
<organism evidence="4 5">
    <name type="scientific">Nonomuraea muscovyensis</name>
    <dbReference type="NCBI Taxonomy" id="1124761"/>
    <lineage>
        <taxon>Bacteria</taxon>
        <taxon>Bacillati</taxon>
        <taxon>Actinomycetota</taxon>
        <taxon>Actinomycetes</taxon>
        <taxon>Streptosporangiales</taxon>
        <taxon>Streptosporangiaceae</taxon>
        <taxon>Nonomuraea</taxon>
    </lineage>
</organism>
<keyword evidence="2" id="KW-0472">Membrane</keyword>
<keyword evidence="2" id="KW-1133">Transmembrane helix</keyword>
<dbReference type="InterPro" id="IPR004474">
    <property type="entry name" value="LytR_CpsA_psr"/>
</dbReference>
<dbReference type="AlphaFoldDB" id="A0A7X0C1E0"/>
<keyword evidence="2" id="KW-0812">Transmembrane</keyword>
<name>A0A7X0C1E0_9ACTN</name>
<evidence type="ECO:0000313" key="5">
    <source>
        <dbReference type="Proteomes" id="UP000583800"/>
    </source>
</evidence>
<dbReference type="EMBL" id="JACHJB010000001">
    <property type="protein sequence ID" value="MBB6346633.1"/>
    <property type="molecule type" value="Genomic_DNA"/>
</dbReference>
<evidence type="ECO:0000256" key="2">
    <source>
        <dbReference type="SAM" id="Phobius"/>
    </source>
</evidence>
<protein>
    <submittedName>
        <fullName evidence="4">LCP family protein required for cell wall assembly</fullName>
    </submittedName>
</protein>
<comment type="similarity">
    <text evidence="1">Belongs to the LytR/CpsA/Psr (LCP) family.</text>
</comment>
<accession>A0A7X0C1E0</accession>
<dbReference type="Gene3D" id="3.40.630.190">
    <property type="entry name" value="LCP protein"/>
    <property type="match status" value="1"/>
</dbReference>
<evidence type="ECO:0000313" key="4">
    <source>
        <dbReference type="EMBL" id="MBB6346633.1"/>
    </source>
</evidence>